<sequence>MPFSDPPFEHSSHPDGHILIAPCLGATFTFPTVTGRTDSDNCHNVSVSGPGPSFLQYCALHFPPARIR</sequence>
<dbReference type="EMBL" id="QNUK01000038">
    <property type="protein sequence ID" value="KAF5906010.1"/>
    <property type="molecule type" value="Genomic_DNA"/>
</dbReference>
<dbReference type="Proteomes" id="UP000727407">
    <property type="component" value="Unassembled WGS sequence"/>
</dbReference>
<comment type="caution">
    <text evidence="1">The sequence shown here is derived from an EMBL/GenBank/DDBJ whole genome shotgun (WGS) entry which is preliminary data.</text>
</comment>
<evidence type="ECO:0000313" key="2">
    <source>
        <dbReference type="Proteomes" id="UP000727407"/>
    </source>
</evidence>
<reference evidence="1" key="1">
    <citation type="submission" date="2020-07" db="EMBL/GenBank/DDBJ databases">
        <title>Clarias magur genome sequencing, assembly and annotation.</title>
        <authorList>
            <person name="Kushwaha B."/>
            <person name="Kumar R."/>
            <person name="Das P."/>
            <person name="Joshi C.G."/>
            <person name="Kumar D."/>
            <person name="Nagpure N.S."/>
            <person name="Pandey M."/>
            <person name="Agarwal S."/>
            <person name="Srivastava S."/>
            <person name="Singh M."/>
            <person name="Sahoo L."/>
            <person name="Jayasankar P."/>
            <person name="Meher P.K."/>
            <person name="Koringa P.G."/>
            <person name="Iquebal M.A."/>
            <person name="Das S.P."/>
            <person name="Bit A."/>
            <person name="Patnaik S."/>
            <person name="Patel N."/>
            <person name="Shah T.M."/>
            <person name="Hinsu A."/>
            <person name="Jena J.K."/>
        </authorList>
    </citation>
    <scope>NUCLEOTIDE SEQUENCE</scope>
    <source>
        <strain evidence="1">CIFAMagur01</strain>
        <tissue evidence="1">Testis</tissue>
    </source>
</reference>
<name>A0A8J4U4R2_CLAMG</name>
<organism evidence="1 2">
    <name type="scientific">Clarias magur</name>
    <name type="common">Asian catfish</name>
    <name type="synonym">Macropteronotus magur</name>
    <dbReference type="NCBI Taxonomy" id="1594786"/>
    <lineage>
        <taxon>Eukaryota</taxon>
        <taxon>Metazoa</taxon>
        <taxon>Chordata</taxon>
        <taxon>Craniata</taxon>
        <taxon>Vertebrata</taxon>
        <taxon>Euteleostomi</taxon>
        <taxon>Actinopterygii</taxon>
        <taxon>Neopterygii</taxon>
        <taxon>Teleostei</taxon>
        <taxon>Ostariophysi</taxon>
        <taxon>Siluriformes</taxon>
        <taxon>Clariidae</taxon>
        <taxon>Clarias</taxon>
    </lineage>
</organism>
<gene>
    <name evidence="1" type="ORF">DAT39_004191</name>
</gene>
<keyword evidence="2" id="KW-1185">Reference proteome</keyword>
<protein>
    <submittedName>
        <fullName evidence="1">Uncharacterized protein</fullName>
    </submittedName>
</protein>
<proteinExistence type="predicted"/>
<accession>A0A8J4U4R2</accession>
<dbReference type="AlphaFoldDB" id="A0A8J4U4R2"/>
<evidence type="ECO:0000313" key="1">
    <source>
        <dbReference type="EMBL" id="KAF5906010.1"/>
    </source>
</evidence>